<dbReference type="HOGENOM" id="CLU_1097041_0_0_3"/>
<evidence type="ECO:0000313" key="2">
    <source>
        <dbReference type="Proteomes" id="UP000001203"/>
    </source>
</evidence>
<dbReference type="KEGG" id="cyt:cce_1978"/>
<reference evidence="1 2" key="1">
    <citation type="journal article" date="2008" name="Proc. Natl. Acad. Sci. U.S.A.">
        <title>The genome of Cyanothece 51142, a unicellular diazotrophic cyanobacterium important in the marine nitrogen cycle.</title>
        <authorList>
            <person name="Welsh E.A."/>
            <person name="Liberton M."/>
            <person name="Stoeckel J."/>
            <person name="Loh T."/>
            <person name="Elvitigala T."/>
            <person name="Wang C."/>
            <person name="Wollam A."/>
            <person name="Fulton R.S."/>
            <person name="Clifton S.W."/>
            <person name="Jacobs J.M."/>
            <person name="Aurora R."/>
            <person name="Ghosh B.K."/>
            <person name="Sherman L.A."/>
            <person name="Smith R.D."/>
            <person name="Wilson R.K."/>
            <person name="Pakrasi H.B."/>
        </authorList>
    </citation>
    <scope>NUCLEOTIDE SEQUENCE [LARGE SCALE GENOMIC DNA]</scope>
    <source>
        <strain evidence="2">ATCC 51142 / BH68</strain>
    </source>
</reference>
<dbReference type="AlphaFoldDB" id="B1X199"/>
<keyword evidence="2" id="KW-1185">Reference proteome</keyword>
<dbReference type="Proteomes" id="UP000001203">
    <property type="component" value="Chromosome circular"/>
</dbReference>
<evidence type="ECO:0000313" key="1">
    <source>
        <dbReference type="EMBL" id="ACB51328.1"/>
    </source>
</evidence>
<organism evidence="1 2">
    <name type="scientific">Crocosphaera subtropica (strain ATCC 51142 / BH68)</name>
    <name type="common">Cyanothece sp. (strain ATCC 51142)</name>
    <dbReference type="NCBI Taxonomy" id="43989"/>
    <lineage>
        <taxon>Bacteria</taxon>
        <taxon>Bacillati</taxon>
        <taxon>Cyanobacteriota</taxon>
        <taxon>Cyanophyceae</taxon>
        <taxon>Oscillatoriophycideae</taxon>
        <taxon>Chroococcales</taxon>
        <taxon>Aphanothecaceae</taxon>
        <taxon>Crocosphaera</taxon>
        <taxon>Crocosphaera subtropica</taxon>
    </lineage>
</organism>
<protein>
    <submittedName>
        <fullName evidence="1">Uncharacterized protein</fullName>
    </submittedName>
</protein>
<gene>
    <name evidence="1" type="ordered locus">cce_1978</name>
</gene>
<dbReference type="EMBL" id="CP000806">
    <property type="protein sequence ID" value="ACB51328.1"/>
    <property type="molecule type" value="Genomic_DNA"/>
</dbReference>
<proteinExistence type="predicted"/>
<sequence length="261" mass="30764">MTTTETQLNLITNITGEPYQPARLYYHVTNKKTVLGVFKKLKCMEYYEKSDRWYWFYHEEAQKIRFQQSYNKIPKENRPIPLGYFQFIKDDLMMLEVRSFQRVVEAVKFFNTRLNWRAAEPTRLAIVNKLFGCSPEETPQPPNSFAEFFDRDDIIMHSPEALEEEINTIISQYETDEEKDEAVTAYMEEKSKQPLPEVEEIAVTIHEQGLSILEMALRMKHIEAWEHWQGNKYFTQYDLIQSMLENMPDTGNGEQGTGNSG</sequence>
<dbReference type="OrthoDB" id="422669at2"/>
<name>B1X199_CROS5</name>
<dbReference type="eggNOG" id="ENOG50323JH">
    <property type="taxonomic scope" value="Bacteria"/>
</dbReference>
<accession>B1X199</accession>
<dbReference type="RefSeq" id="WP_009545781.1">
    <property type="nucleotide sequence ID" value="NC_010546.1"/>
</dbReference>